<dbReference type="STRING" id="109376.A0A0D2ZVH7"/>
<dbReference type="HOGENOM" id="CLU_2076406_0_0_1"/>
<evidence type="ECO:0008006" key="3">
    <source>
        <dbReference type="Google" id="ProtNLM"/>
    </source>
</evidence>
<proteinExistence type="predicted"/>
<dbReference type="eggNOG" id="KOG0118">
    <property type="taxonomic scope" value="Eukaryota"/>
</dbReference>
<reference evidence="1" key="2">
    <citation type="submission" date="2015-06" db="UniProtKB">
        <authorList>
            <consortium name="EnsemblPlants"/>
        </authorList>
    </citation>
    <scope>IDENTIFICATION</scope>
</reference>
<name>A0A0D2ZVH7_BRAOL</name>
<evidence type="ECO:0000313" key="1">
    <source>
        <dbReference type="EnsemblPlants" id="Bo01714s010.1"/>
    </source>
</evidence>
<sequence length="118" mass="13727">MNPQTSMALREDLIQRTVYVTEEQLDCLFIGFGQWKVMCFLDLRVSTSPVFGSQAEDEHEMRARTIYYTNIDTKVTQTDIKLLFEAACGEVYRLRLLGDYHHPQLESVSMSLSWLKVQ</sequence>
<dbReference type="PANTHER" id="PTHR32343:SF72">
    <property type="entry name" value="POLYADENYLATE-BINDING PROTEIN-INTERACTING PROTEIN 11"/>
    <property type="match status" value="1"/>
</dbReference>
<protein>
    <recommendedName>
        <fullName evidence="3">RRM domain-containing protein</fullName>
    </recommendedName>
</protein>
<dbReference type="Proteomes" id="UP000032141">
    <property type="component" value="Unassembled WGS sequence"/>
</dbReference>
<dbReference type="PANTHER" id="PTHR32343">
    <property type="entry name" value="SERINE/ARGININE-RICH SPLICING FACTOR"/>
    <property type="match status" value="1"/>
</dbReference>
<organism evidence="1 2">
    <name type="scientific">Brassica oleracea var. oleracea</name>
    <dbReference type="NCBI Taxonomy" id="109376"/>
    <lineage>
        <taxon>Eukaryota</taxon>
        <taxon>Viridiplantae</taxon>
        <taxon>Streptophyta</taxon>
        <taxon>Embryophyta</taxon>
        <taxon>Tracheophyta</taxon>
        <taxon>Spermatophyta</taxon>
        <taxon>Magnoliopsida</taxon>
        <taxon>eudicotyledons</taxon>
        <taxon>Gunneridae</taxon>
        <taxon>Pentapetalae</taxon>
        <taxon>rosids</taxon>
        <taxon>malvids</taxon>
        <taxon>Brassicales</taxon>
        <taxon>Brassicaceae</taxon>
        <taxon>Brassiceae</taxon>
        <taxon>Brassica</taxon>
    </lineage>
</organism>
<reference evidence="1" key="1">
    <citation type="journal article" date="2014" name="Genome Biol.">
        <title>Transcriptome and methylome profiling reveals relics of genome dominance in the mesopolyploid Brassica oleracea.</title>
        <authorList>
            <person name="Parkin I.A."/>
            <person name="Koh C."/>
            <person name="Tang H."/>
            <person name="Robinson S.J."/>
            <person name="Kagale S."/>
            <person name="Clarke W.E."/>
            <person name="Town C.D."/>
            <person name="Nixon J."/>
            <person name="Krishnakumar V."/>
            <person name="Bidwell S.L."/>
            <person name="Denoeud F."/>
            <person name="Belcram H."/>
            <person name="Links M.G."/>
            <person name="Just J."/>
            <person name="Clarke C."/>
            <person name="Bender T."/>
            <person name="Huebert T."/>
            <person name="Mason A.S."/>
            <person name="Pires J.C."/>
            <person name="Barker G."/>
            <person name="Moore J."/>
            <person name="Walley P.G."/>
            <person name="Manoli S."/>
            <person name="Batley J."/>
            <person name="Edwards D."/>
            <person name="Nelson M.N."/>
            <person name="Wang X."/>
            <person name="Paterson A.H."/>
            <person name="King G."/>
            <person name="Bancroft I."/>
            <person name="Chalhoub B."/>
            <person name="Sharpe A.G."/>
        </authorList>
    </citation>
    <scope>NUCLEOTIDE SEQUENCE [LARGE SCALE GENOMIC DNA]</scope>
    <source>
        <strain evidence="1">cv. TO1000</strain>
    </source>
</reference>
<keyword evidence="2" id="KW-1185">Reference proteome</keyword>
<dbReference type="Gramene" id="Bo01714s010.1">
    <property type="protein sequence ID" value="Bo01714s010.1"/>
    <property type="gene ID" value="Bo01714s010"/>
</dbReference>
<evidence type="ECO:0000313" key="2">
    <source>
        <dbReference type="Proteomes" id="UP000032141"/>
    </source>
</evidence>
<dbReference type="AlphaFoldDB" id="A0A0D2ZVH7"/>
<dbReference type="EnsemblPlants" id="Bo01714s010.1">
    <property type="protein sequence ID" value="Bo01714s010.1"/>
    <property type="gene ID" value="Bo01714s010"/>
</dbReference>
<accession>A0A0D2ZVH7</accession>